<dbReference type="AlphaFoldDB" id="A0A9D1UB36"/>
<dbReference type="Pfam" id="PF02826">
    <property type="entry name" value="2-Hacid_dh_C"/>
    <property type="match status" value="1"/>
</dbReference>
<dbReference type="PROSITE" id="PS00671">
    <property type="entry name" value="D_2_HYDROXYACID_DH_3"/>
    <property type="match status" value="1"/>
</dbReference>
<dbReference type="InterPro" id="IPR006140">
    <property type="entry name" value="D-isomer_DH_NAD-bd"/>
</dbReference>
<feature type="domain" description="D-isomer specific 2-hydroxyacid dehydrogenase catalytic" evidence="5">
    <location>
        <begin position="13"/>
        <end position="319"/>
    </location>
</feature>
<evidence type="ECO:0000256" key="4">
    <source>
        <dbReference type="RuleBase" id="RU003719"/>
    </source>
</evidence>
<gene>
    <name evidence="7" type="ORF">H9742_07160</name>
</gene>
<keyword evidence="2 4" id="KW-0560">Oxidoreductase</keyword>
<evidence type="ECO:0000259" key="6">
    <source>
        <dbReference type="Pfam" id="PF02826"/>
    </source>
</evidence>
<dbReference type="InterPro" id="IPR050418">
    <property type="entry name" value="D-iso_2-hydroxyacid_DH_PdxB"/>
</dbReference>
<dbReference type="GO" id="GO:0016616">
    <property type="term" value="F:oxidoreductase activity, acting on the CH-OH group of donors, NAD or NADP as acceptor"/>
    <property type="evidence" value="ECO:0007669"/>
    <property type="project" value="InterPro"/>
</dbReference>
<dbReference type="PANTHER" id="PTHR43761:SF1">
    <property type="entry name" value="D-ISOMER SPECIFIC 2-HYDROXYACID DEHYDROGENASE CATALYTIC DOMAIN-CONTAINING PROTEIN-RELATED"/>
    <property type="match status" value="1"/>
</dbReference>
<evidence type="ECO:0000313" key="8">
    <source>
        <dbReference type="Proteomes" id="UP000824265"/>
    </source>
</evidence>
<dbReference type="SUPFAM" id="SSF52283">
    <property type="entry name" value="Formate/glycerate dehydrogenase catalytic domain-like"/>
    <property type="match status" value="1"/>
</dbReference>
<proteinExistence type="inferred from homology"/>
<dbReference type="GO" id="GO:0051287">
    <property type="term" value="F:NAD binding"/>
    <property type="evidence" value="ECO:0007669"/>
    <property type="project" value="InterPro"/>
</dbReference>
<evidence type="ECO:0000256" key="3">
    <source>
        <dbReference type="ARBA" id="ARBA00023027"/>
    </source>
</evidence>
<organism evidence="7 8">
    <name type="scientific">Candidatus Acetatifactor stercoripullorum</name>
    <dbReference type="NCBI Taxonomy" id="2838414"/>
    <lineage>
        <taxon>Bacteria</taxon>
        <taxon>Bacillati</taxon>
        <taxon>Bacillota</taxon>
        <taxon>Clostridia</taxon>
        <taxon>Lachnospirales</taxon>
        <taxon>Lachnospiraceae</taxon>
        <taxon>Acetatifactor</taxon>
    </lineage>
</organism>
<comment type="similarity">
    <text evidence="1 4">Belongs to the D-isomer specific 2-hydroxyacid dehydrogenase family.</text>
</comment>
<name>A0A9D1UB36_9FIRM</name>
<dbReference type="InterPro" id="IPR029753">
    <property type="entry name" value="D-isomer_DH_CS"/>
</dbReference>
<sequence>MNIVILERNSVGTDVSVDCFEKLGNVTCYENTVTEKEAAGRIGDADVVVVNKAPMNEESLKNASKVKLICEFATGYDNCDLDYCTKRGIKVANVVDYSTAMVAQHTFTLALALLQKLSYYDNYVKSGAYSAQSRFSNFDLPFRELDGKTWGIVGMGNIGRRVAKIAAAFGCKVIFYSITGKSTCTDYEQVDKNALLAQSDILSLHCPLSDLSRDFIEKEALSKMKSTAILINVARGGVVNNRDLYEALETGQIQAAGLDVVEKEPLTQDNPLSRIKDSSRLIITPHLAWASVEARTRCVEGVYENIRAFLNGEERNIVNPQ</sequence>
<reference evidence="7" key="1">
    <citation type="journal article" date="2021" name="PeerJ">
        <title>Extensive microbial diversity within the chicken gut microbiome revealed by metagenomics and culture.</title>
        <authorList>
            <person name="Gilroy R."/>
            <person name="Ravi A."/>
            <person name="Getino M."/>
            <person name="Pursley I."/>
            <person name="Horton D.L."/>
            <person name="Alikhan N.F."/>
            <person name="Baker D."/>
            <person name="Gharbi K."/>
            <person name="Hall N."/>
            <person name="Watson M."/>
            <person name="Adriaenssens E.M."/>
            <person name="Foster-Nyarko E."/>
            <person name="Jarju S."/>
            <person name="Secka A."/>
            <person name="Antonio M."/>
            <person name="Oren A."/>
            <person name="Chaudhuri R.R."/>
            <person name="La Ragione R."/>
            <person name="Hildebrand F."/>
            <person name="Pallen M.J."/>
        </authorList>
    </citation>
    <scope>NUCLEOTIDE SEQUENCE</scope>
    <source>
        <strain evidence="7">CHK195-6426</strain>
    </source>
</reference>
<dbReference type="SUPFAM" id="SSF51735">
    <property type="entry name" value="NAD(P)-binding Rossmann-fold domains"/>
    <property type="match status" value="1"/>
</dbReference>
<accession>A0A9D1UB36</accession>
<dbReference type="Proteomes" id="UP000824265">
    <property type="component" value="Unassembled WGS sequence"/>
</dbReference>
<dbReference type="InterPro" id="IPR036291">
    <property type="entry name" value="NAD(P)-bd_dom_sf"/>
</dbReference>
<dbReference type="PANTHER" id="PTHR43761">
    <property type="entry name" value="D-ISOMER SPECIFIC 2-HYDROXYACID DEHYDROGENASE FAMILY PROTEIN (AFU_ORTHOLOGUE AFUA_1G13630)"/>
    <property type="match status" value="1"/>
</dbReference>
<feature type="domain" description="D-isomer specific 2-hydroxyacid dehydrogenase NAD-binding" evidence="6">
    <location>
        <begin position="108"/>
        <end position="288"/>
    </location>
</feature>
<dbReference type="EMBL" id="DXGH01000038">
    <property type="protein sequence ID" value="HIW81297.1"/>
    <property type="molecule type" value="Genomic_DNA"/>
</dbReference>
<dbReference type="Pfam" id="PF00389">
    <property type="entry name" value="2-Hacid_dh"/>
    <property type="match status" value="1"/>
</dbReference>
<comment type="caution">
    <text evidence="7">The sequence shown here is derived from an EMBL/GenBank/DDBJ whole genome shotgun (WGS) entry which is preliminary data.</text>
</comment>
<keyword evidence="3" id="KW-0520">NAD</keyword>
<evidence type="ECO:0000256" key="2">
    <source>
        <dbReference type="ARBA" id="ARBA00023002"/>
    </source>
</evidence>
<evidence type="ECO:0000259" key="5">
    <source>
        <dbReference type="Pfam" id="PF00389"/>
    </source>
</evidence>
<protein>
    <submittedName>
        <fullName evidence="7">D-2-hydroxyacid dehydrogenase</fullName>
    </submittedName>
</protein>
<reference evidence="7" key="2">
    <citation type="submission" date="2021-04" db="EMBL/GenBank/DDBJ databases">
        <authorList>
            <person name="Gilroy R."/>
        </authorList>
    </citation>
    <scope>NUCLEOTIDE SEQUENCE</scope>
    <source>
        <strain evidence="7">CHK195-6426</strain>
    </source>
</reference>
<dbReference type="InterPro" id="IPR006139">
    <property type="entry name" value="D-isomer_2_OHA_DH_cat_dom"/>
</dbReference>
<evidence type="ECO:0000256" key="1">
    <source>
        <dbReference type="ARBA" id="ARBA00005854"/>
    </source>
</evidence>
<dbReference type="CDD" id="cd12162">
    <property type="entry name" value="2-Hacid_dh_4"/>
    <property type="match status" value="1"/>
</dbReference>
<dbReference type="Gene3D" id="3.40.50.720">
    <property type="entry name" value="NAD(P)-binding Rossmann-like Domain"/>
    <property type="match status" value="2"/>
</dbReference>
<evidence type="ECO:0000313" key="7">
    <source>
        <dbReference type="EMBL" id="HIW81297.1"/>
    </source>
</evidence>